<evidence type="ECO:0000256" key="1">
    <source>
        <dbReference type="ARBA" id="ARBA00022741"/>
    </source>
</evidence>
<accession>A9BKL9</accession>
<dbReference type="InterPro" id="IPR014001">
    <property type="entry name" value="Helicase_ATP-bd"/>
</dbReference>
<geneLocation type="nucleomorph" evidence="8"/>
<dbReference type="EMBL" id="CP000882">
    <property type="protein sequence ID" value="ABW98024.1"/>
    <property type="molecule type" value="Genomic_DNA"/>
</dbReference>
<gene>
    <name evidence="8" type="ORF">HAN_2g196</name>
</gene>
<keyword evidence="8" id="KW-0542">Nucleomorph</keyword>
<dbReference type="GeneID" id="5739828"/>
<feature type="domain" description="Helicase ATP-binding" evidence="6">
    <location>
        <begin position="20"/>
        <end position="181"/>
    </location>
</feature>
<name>A9BKL9_HEMAN</name>
<evidence type="ECO:0000256" key="2">
    <source>
        <dbReference type="ARBA" id="ARBA00022801"/>
    </source>
</evidence>
<dbReference type="Proteomes" id="UP000243127">
    <property type="component" value="Nucleomorph 2"/>
</dbReference>
<dbReference type="InterPro" id="IPR001650">
    <property type="entry name" value="Helicase_C-like"/>
</dbReference>
<organism evidence="8 9">
    <name type="scientific">Hemiselmis andersenii</name>
    <name type="common">Cryptophyte alga</name>
    <dbReference type="NCBI Taxonomy" id="464988"/>
    <lineage>
        <taxon>Eukaryota</taxon>
        <taxon>Cryptophyceae</taxon>
        <taxon>Cryptomonadales</taxon>
        <taxon>Hemiselmidaceae</taxon>
        <taxon>Hemiselmis</taxon>
    </lineage>
</organism>
<dbReference type="Gene3D" id="1.20.120.1080">
    <property type="match status" value="1"/>
</dbReference>
<evidence type="ECO:0000259" key="7">
    <source>
        <dbReference type="PROSITE" id="PS51194"/>
    </source>
</evidence>
<dbReference type="AlphaFoldDB" id="A9BKL9"/>
<dbReference type="PANTHER" id="PTHR18934:SF99">
    <property type="entry name" value="ATP-DEPENDENT RNA HELICASE DHX37-RELATED"/>
    <property type="match status" value="1"/>
</dbReference>
<dbReference type="RefSeq" id="XP_001712349.1">
    <property type="nucleotide sequence ID" value="XM_001712297.1"/>
</dbReference>
<evidence type="ECO:0000313" key="9">
    <source>
        <dbReference type="Proteomes" id="UP000243127"/>
    </source>
</evidence>
<dbReference type="GO" id="GO:0003723">
    <property type="term" value="F:RNA binding"/>
    <property type="evidence" value="ECO:0007669"/>
    <property type="project" value="TreeGrafter"/>
</dbReference>
<dbReference type="SMART" id="SM00487">
    <property type="entry name" value="DEXDc"/>
    <property type="match status" value="1"/>
</dbReference>
<dbReference type="Pfam" id="PF00271">
    <property type="entry name" value="Helicase_C"/>
    <property type="match status" value="1"/>
</dbReference>
<protein>
    <submittedName>
        <fullName evidence="8">Cdc28</fullName>
    </submittedName>
</protein>
<keyword evidence="4" id="KW-0067">ATP-binding</keyword>
<evidence type="ECO:0000256" key="4">
    <source>
        <dbReference type="ARBA" id="ARBA00022840"/>
    </source>
</evidence>
<keyword evidence="2" id="KW-0378">Hydrolase</keyword>
<dbReference type="SUPFAM" id="SSF52540">
    <property type="entry name" value="P-loop containing nucleoside triphosphate hydrolases"/>
    <property type="match status" value="1"/>
</dbReference>
<keyword evidence="5" id="KW-1133">Transmembrane helix</keyword>
<evidence type="ECO:0000313" key="8">
    <source>
        <dbReference type="EMBL" id="ABW98024.1"/>
    </source>
</evidence>
<dbReference type="CDD" id="cd17917">
    <property type="entry name" value="DEXHc_RHA-like"/>
    <property type="match status" value="1"/>
</dbReference>
<dbReference type="InterPro" id="IPR011709">
    <property type="entry name" value="DEAD-box_helicase_OB_fold"/>
</dbReference>
<reference evidence="8 9" key="1">
    <citation type="journal article" date="2007" name="Proc. Natl. Acad. Sci. U.S.A.">
        <title>Nucleomorph genome of Hemiselmis andersenii reveals complete intron loss and compaction as a driver of protein structure and function.</title>
        <authorList>
            <person name="Lane C.E."/>
            <person name="van den Heuvel K."/>
            <person name="Kozera C."/>
            <person name="Curtis B.A."/>
            <person name="Parsons B.J."/>
            <person name="Bowman S."/>
            <person name="Archibald J.M."/>
        </authorList>
    </citation>
    <scope>NUCLEOTIDE SEQUENCE [LARGE SCALE GENOMIC DNA]</scope>
    <source>
        <strain evidence="8 9">CCMP644</strain>
    </source>
</reference>
<dbReference type="Pfam" id="PF07717">
    <property type="entry name" value="OB_NTP_bind"/>
    <property type="match status" value="1"/>
</dbReference>
<dbReference type="InterPro" id="IPR027417">
    <property type="entry name" value="P-loop_NTPase"/>
</dbReference>
<keyword evidence="3" id="KW-0347">Helicase</keyword>
<feature type="domain" description="Helicase C-terminal" evidence="7">
    <location>
        <begin position="207"/>
        <end position="377"/>
    </location>
</feature>
<dbReference type="GO" id="GO:0016787">
    <property type="term" value="F:hydrolase activity"/>
    <property type="evidence" value="ECO:0007669"/>
    <property type="project" value="UniProtKB-KW"/>
</dbReference>
<keyword evidence="1" id="KW-0547">Nucleotide-binding</keyword>
<keyword evidence="5" id="KW-0812">Transmembrane</keyword>
<keyword evidence="5" id="KW-0472">Membrane</keyword>
<dbReference type="SMART" id="SM00490">
    <property type="entry name" value="HELICc"/>
    <property type="match status" value="1"/>
</dbReference>
<evidence type="ECO:0000256" key="5">
    <source>
        <dbReference type="SAM" id="Phobius"/>
    </source>
</evidence>
<evidence type="ECO:0000256" key="3">
    <source>
        <dbReference type="ARBA" id="ARBA00022806"/>
    </source>
</evidence>
<dbReference type="CDD" id="cd18791">
    <property type="entry name" value="SF2_C_RHA"/>
    <property type="match status" value="1"/>
</dbReference>
<dbReference type="GO" id="GO:0005524">
    <property type="term" value="F:ATP binding"/>
    <property type="evidence" value="ECO:0007669"/>
    <property type="project" value="UniProtKB-KW"/>
</dbReference>
<evidence type="ECO:0000259" key="6">
    <source>
        <dbReference type="PROSITE" id="PS51192"/>
    </source>
</evidence>
<sequence length="632" mass="73522">MKNNKKLENFPVFFFKEFILSAVMKYKILFISAETGSGKTTIIPQILFHRGFFKKIIISQTKKLSTLSSAKFVSSFFNSRLGQQVGYSVRFDDFTNKNTSIKFVTDGILYKEIAKKSFFGDDLCMIIDEFHERTISTDLLLAFIKKVFFLGKIKRLVIMSASGNSHKIANFFQTKVGKLILPGKLFKVSVFYLRFSQSNYIFSTIVTILKIHKYIKKKGDILVFLPGLNEIEKVFHQIFLFSKEKNKNFFLCKLYASLPFLDQRKCLESSPDGFRKIILSTNVAESSLTIPGITFVIDCGLSKQKILNWKNSIELFRIFPISKSEIYQRSGRAGRQRKGKCYRLFTFSHFKKLHLYPKPEIERIEMTEIILSIISFSNRNLFDLDFISLPSKWGIIRSLEFLFILGAIDKNLFLTFFGKCMSIFPIEIKLSKSIIEALRFNDKKLISWITAAASSFSTNSFPFITNYANLFGNNLENMGDFFLFAKIILKFKTQEDLKNKNGGFFLKNNNLNFLKTAWDINKQILRFCSFLKVYFQKLSTKKFEDLPFIVKFKVCFVSGFFINSARITKNKQKFQIITSSIFCNIHPQSLIQKFNFKVLVFKEIFLTNVTYIRGILPIRLIWLLFFGNKIFK</sequence>
<proteinExistence type="predicted"/>
<dbReference type="GO" id="GO:0004386">
    <property type="term" value="F:helicase activity"/>
    <property type="evidence" value="ECO:0007669"/>
    <property type="project" value="UniProtKB-KW"/>
</dbReference>
<dbReference type="PROSITE" id="PS51192">
    <property type="entry name" value="HELICASE_ATP_BIND_1"/>
    <property type="match status" value="1"/>
</dbReference>
<dbReference type="PROSITE" id="PS51194">
    <property type="entry name" value="HELICASE_CTER"/>
    <property type="match status" value="1"/>
</dbReference>
<feature type="transmembrane region" description="Helical" evidence="5">
    <location>
        <begin position="611"/>
        <end position="631"/>
    </location>
</feature>
<dbReference type="Gene3D" id="3.40.50.300">
    <property type="entry name" value="P-loop containing nucleotide triphosphate hydrolases"/>
    <property type="match status" value="2"/>
</dbReference>
<dbReference type="PANTHER" id="PTHR18934">
    <property type="entry name" value="ATP-DEPENDENT RNA HELICASE"/>
    <property type="match status" value="1"/>
</dbReference>